<reference evidence="3" key="1">
    <citation type="journal article" date="2017" name="Nat. Ecol. Evol.">
        <title>Genome expansion and lineage-specific genetic innovations in the forest pathogenic fungi Armillaria.</title>
        <authorList>
            <person name="Sipos G."/>
            <person name="Prasanna A.N."/>
            <person name="Walter M.C."/>
            <person name="O'Connor E."/>
            <person name="Balint B."/>
            <person name="Krizsan K."/>
            <person name="Kiss B."/>
            <person name="Hess J."/>
            <person name="Varga T."/>
            <person name="Slot J."/>
            <person name="Riley R."/>
            <person name="Boka B."/>
            <person name="Rigling D."/>
            <person name="Barry K."/>
            <person name="Lee J."/>
            <person name="Mihaltcheva S."/>
            <person name="LaButti K."/>
            <person name="Lipzen A."/>
            <person name="Waldron R."/>
            <person name="Moloney N.M."/>
            <person name="Sperisen C."/>
            <person name="Kredics L."/>
            <person name="Vagvoelgyi C."/>
            <person name="Patrignani A."/>
            <person name="Fitzpatrick D."/>
            <person name="Nagy I."/>
            <person name="Doyle S."/>
            <person name="Anderson J.B."/>
            <person name="Grigoriev I.V."/>
            <person name="Gueldener U."/>
            <person name="Muensterkoetter M."/>
            <person name="Nagy L.G."/>
        </authorList>
    </citation>
    <scope>NUCLEOTIDE SEQUENCE [LARGE SCALE GENOMIC DNA]</scope>
    <source>
        <strain evidence="3">C18/9</strain>
    </source>
</reference>
<evidence type="ECO:0000313" key="3">
    <source>
        <dbReference type="Proteomes" id="UP000219338"/>
    </source>
</evidence>
<dbReference type="EMBL" id="FUEG01000003">
    <property type="protein sequence ID" value="SJL01709.1"/>
    <property type="molecule type" value="Genomic_DNA"/>
</dbReference>
<proteinExistence type="predicted"/>
<keyword evidence="1" id="KW-0175">Coiled coil</keyword>
<organism evidence="2 3">
    <name type="scientific">Armillaria ostoyae</name>
    <name type="common">Armillaria root rot fungus</name>
    <dbReference type="NCBI Taxonomy" id="47428"/>
    <lineage>
        <taxon>Eukaryota</taxon>
        <taxon>Fungi</taxon>
        <taxon>Dikarya</taxon>
        <taxon>Basidiomycota</taxon>
        <taxon>Agaricomycotina</taxon>
        <taxon>Agaricomycetes</taxon>
        <taxon>Agaricomycetidae</taxon>
        <taxon>Agaricales</taxon>
        <taxon>Marasmiineae</taxon>
        <taxon>Physalacriaceae</taxon>
        <taxon>Armillaria</taxon>
    </lineage>
</organism>
<dbReference type="OMA" id="VDTERIH"/>
<protein>
    <submittedName>
        <fullName evidence="2">Uncharacterized protein</fullName>
    </submittedName>
</protein>
<keyword evidence="3" id="KW-1185">Reference proteome</keyword>
<dbReference type="OrthoDB" id="3030249at2759"/>
<feature type="coiled-coil region" evidence="1">
    <location>
        <begin position="57"/>
        <end position="84"/>
    </location>
</feature>
<accession>A0A284QZ44</accession>
<gene>
    <name evidence="2" type="ORF">ARMOST_05032</name>
</gene>
<evidence type="ECO:0000256" key="1">
    <source>
        <dbReference type="SAM" id="Coils"/>
    </source>
</evidence>
<sequence>MPPSSIAKQWEPIVNAVRGFVFFVEAFSLSANVSQIATKADIITLSTRLSDLRGADTERIHARLEALERELSRLELERKLEEKLRRK</sequence>
<evidence type="ECO:0000313" key="2">
    <source>
        <dbReference type="EMBL" id="SJL01709.1"/>
    </source>
</evidence>
<dbReference type="Proteomes" id="UP000219338">
    <property type="component" value="Unassembled WGS sequence"/>
</dbReference>
<dbReference type="AlphaFoldDB" id="A0A284QZ44"/>
<name>A0A284QZ44_ARMOS</name>